<dbReference type="InterPro" id="IPR016195">
    <property type="entry name" value="Pol/histidinol_Pase-like"/>
</dbReference>
<dbReference type="CDD" id="cd07431">
    <property type="entry name" value="PHP_PolIIIA"/>
    <property type="match status" value="1"/>
</dbReference>
<dbReference type="InterPro" id="IPR004013">
    <property type="entry name" value="PHP_dom"/>
</dbReference>
<gene>
    <name evidence="2" type="ORF">OO014_05690</name>
</gene>
<evidence type="ECO:0000313" key="2">
    <source>
        <dbReference type="EMBL" id="MDC5696742.1"/>
    </source>
</evidence>
<reference evidence="2 3" key="1">
    <citation type="submission" date="2022-11" db="EMBL/GenBank/DDBJ databases">
        <title>Anaerobic phenanthrene biodegradation by a DNRA strain PheN6.</title>
        <authorList>
            <person name="Zhang Z."/>
        </authorList>
    </citation>
    <scope>NUCLEOTIDE SEQUENCE [LARGE SCALE GENOMIC DNA]</scope>
    <source>
        <strain evidence="2 3">PheN6</strain>
    </source>
</reference>
<evidence type="ECO:0000259" key="1">
    <source>
        <dbReference type="SMART" id="SM00481"/>
    </source>
</evidence>
<proteinExistence type="predicted"/>
<sequence>MSDSFVHLHVASAYSMRYGTAKPEQLVERAVAFGQPALALTDRDGLYGAVKFVRACMERDLDPILGVDLALGADPIEP</sequence>
<comment type="caution">
    <text evidence="2">The sequence shown here is derived from an EMBL/GenBank/DDBJ whole genome shotgun (WGS) entry which is preliminary data.</text>
</comment>
<dbReference type="Proteomes" id="UP001150259">
    <property type="component" value="Unassembled WGS sequence"/>
</dbReference>
<dbReference type="SUPFAM" id="SSF89550">
    <property type="entry name" value="PHP domain-like"/>
    <property type="match status" value="1"/>
</dbReference>
<name>A0ABT5GES5_9MICO</name>
<dbReference type="Gene3D" id="3.20.20.140">
    <property type="entry name" value="Metal-dependent hydrolases"/>
    <property type="match status" value="1"/>
</dbReference>
<organism evidence="2 3">
    <name type="scientific">Intrasporangium calvum</name>
    <dbReference type="NCBI Taxonomy" id="53358"/>
    <lineage>
        <taxon>Bacteria</taxon>
        <taxon>Bacillati</taxon>
        <taxon>Actinomycetota</taxon>
        <taxon>Actinomycetes</taxon>
        <taxon>Micrococcales</taxon>
        <taxon>Intrasporangiaceae</taxon>
        <taxon>Intrasporangium</taxon>
    </lineage>
</organism>
<feature type="domain" description="Polymerase/histidinol phosphatase N-terminal" evidence="1">
    <location>
        <begin position="6"/>
        <end position="73"/>
    </location>
</feature>
<dbReference type="PANTHER" id="PTHR32294:SF4">
    <property type="entry name" value="ERROR-PRONE DNA POLYMERASE"/>
    <property type="match status" value="1"/>
</dbReference>
<dbReference type="RefSeq" id="WP_272461317.1">
    <property type="nucleotide sequence ID" value="NZ_JAPFQL010000016.1"/>
</dbReference>
<dbReference type="Pfam" id="PF02811">
    <property type="entry name" value="PHP"/>
    <property type="match status" value="1"/>
</dbReference>
<keyword evidence="3" id="KW-1185">Reference proteome</keyword>
<dbReference type="SMART" id="SM00481">
    <property type="entry name" value="POLIIIAc"/>
    <property type="match status" value="1"/>
</dbReference>
<evidence type="ECO:0000313" key="3">
    <source>
        <dbReference type="Proteomes" id="UP001150259"/>
    </source>
</evidence>
<accession>A0ABT5GES5</accession>
<dbReference type="InterPro" id="IPR003141">
    <property type="entry name" value="Pol/His_phosphatase_N"/>
</dbReference>
<dbReference type="PANTHER" id="PTHR32294">
    <property type="entry name" value="DNA POLYMERASE III SUBUNIT ALPHA"/>
    <property type="match status" value="1"/>
</dbReference>
<protein>
    <submittedName>
        <fullName evidence="2">PHP domain-containing protein</fullName>
    </submittedName>
</protein>
<dbReference type="InterPro" id="IPR004805">
    <property type="entry name" value="DnaE2/DnaE/PolC"/>
</dbReference>
<dbReference type="EMBL" id="JAPFQL010000016">
    <property type="protein sequence ID" value="MDC5696742.1"/>
    <property type="molecule type" value="Genomic_DNA"/>
</dbReference>
<feature type="non-terminal residue" evidence="2">
    <location>
        <position position="78"/>
    </location>
</feature>